<dbReference type="STRING" id="381764.Fnod_0899"/>
<dbReference type="HOGENOM" id="CLU_094234_2_1_0"/>
<dbReference type="Pfam" id="PF00156">
    <property type="entry name" value="Pribosyltran"/>
    <property type="match status" value="1"/>
</dbReference>
<organism evidence="7 8">
    <name type="scientific">Fervidobacterium nodosum (strain ATCC 35602 / DSM 5306 / Rt17-B1)</name>
    <dbReference type="NCBI Taxonomy" id="381764"/>
    <lineage>
        <taxon>Bacteria</taxon>
        <taxon>Thermotogati</taxon>
        <taxon>Thermotogota</taxon>
        <taxon>Thermotogae</taxon>
        <taxon>Thermotogales</taxon>
        <taxon>Fervidobacteriaceae</taxon>
        <taxon>Fervidobacterium</taxon>
    </lineage>
</organism>
<dbReference type="FunFam" id="3.40.50.2020:FF:000020">
    <property type="entry name" value="Bifunctional protein PyrR"/>
    <property type="match status" value="1"/>
</dbReference>
<dbReference type="InterPro" id="IPR029057">
    <property type="entry name" value="PRTase-like"/>
</dbReference>
<dbReference type="Proteomes" id="UP000002415">
    <property type="component" value="Chromosome"/>
</dbReference>
<reference evidence="7 8" key="1">
    <citation type="submission" date="2007-07" db="EMBL/GenBank/DDBJ databases">
        <title>Complete sequence of Fervidobacterium nodosum Rt17-B1.</title>
        <authorList>
            <consortium name="US DOE Joint Genome Institute"/>
            <person name="Copeland A."/>
            <person name="Lucas S."/>
            <person name="Lapidus A."/>
            <person name="Barry K."/>
            <person name="Glavina del Rio T."/>
            <person name="Dalin E."/>
            <person name="Tice H."/>
            <person name="Pitluck S."/>
            <person name="Saunders E."/>
            <person name="Brettin T."/>
            <person name="Bruce D."/>
            <person name="Detter J.C."/>
            <person name="Han C."/>
            <person name="Schmutz J."/>
            <person name="Larimer F."/>
            <person name="Land M."/>
            <person name="Hauser L."/>
            <person name="Kyrpides N."/>
            <person name="Mikhailova N."/>
            <person name="Nelson K."/>
            <person name="Gogarten J.P."/>
            <person name="Noll K."/>
            <person name="Richardson P."/>
        </authorList>
    </citation>
    <scope>NUCLEOTIDE SEQUENCE [LARGE SCALE GENOMIC DNA]</scope>
    <source>
        <strain evidence="8">ATCC 35602 / DSM 5306 / Rt17-B1</strain>
    </source>
</reference>
<dbReference type="OrthoDB" id="9802227at2"/>
<reference evidence="7 8" key="2">
    <citation type="journal article" date="2009" name="Proc. Natl. Acad. Sci. U.S.A.">
        <title>On the chimeric nature, thermophilic origin, and phylogenetic placement of the Thermotogales.</title>
        <authorList>
            <person name="Zhaxybayeva O."/>
            <person name="Swithers K.S."/>
            <person name="Lapierre P."/>
            <person name="Fournier G.P."/>
            <person name="Bickhart D.M."/>
            <person name="DeBoy R.T."/>
            <person name="Nelson K.E."/>
            <person name="Nesbo C.L."/>
            <person name="Doolittle W.F."/>
            <person name="Gogarten J.P."/>
            <person name="Noll K.M."/>
        </authorList>
    </citation>
    <scope>NUCLEOTIDE SEQUENCE [LARGE SCALE GENOMIC DNA]</scope>
    <source>
        <strain evidence="8">ATCC 35602 / DSM 5306 / Rt17-B1</strain>
    </source>
</reference>
<keyword evidence="8" id="KW-1185">Reference proteome</keyword>
<dbReference type="PANTHER" id="PTHR11608">
    <property type="entry name" value="BIFUNCTIONAL PROTEIN PYRR"/>
    <property type="match status" value="1"/>
</dbReference>
<evidence type="ECO:0000259" key="6">
    <source>
        <dbReference type="Pfam" id="PF00156"/>
    </source>
</evidence>
<dbReference type="RefSeq" id="WP_011994067.1">
    <property type="nucleotide sequence ID" value="NC_009718.1"/>
</dbReference>
<evidence type="ECO:0000256" key="4">
    <source>
        <dbReference type="ARBA" id="ARBA00052919"/>
    </source>
</evidence>
<feature type="domain" description="Phosphoribosyltransferase" evidence="6">
    <location>
        <begin position="14"/>
        <end position="163"/>
    </location>
</feature>
<evidence type="ECO:0000313" key="7">
    <source>
        <dbReference type="EMBL" id="ABS60751.1"/>
    </source>
</evidence>
<sequence>MSAINKAIKILNEDDIRRSLMRIAHEILEKNKGAKDIVLIGIITRGAFLAKRIGKNISIIEGVDVPVGALDVSPFRDDEKRTSKEDDKSDINFPINDKKVILVDDVLFTGRTVRAAMDAIISRGRPKSIQLAVLIDRGHREFPIRPDYVGKNIPSSKEKEIVKLRLKEVDNEDGVYIFKMEDEEYEI</sequence>
<keyword evidence="3 5" id="KW-0804">Transcription</keyword>
<evidence type="ECO:0000313" key="8">
    <source>
        <dbReference type="Proteomes" id="UP000002415"/>
    </source>
</evidence>
<feature type="short sequence motif" description="PRPP-binding" evidence="5">
    <location>
        <begin position="100"/>
        <end position="112"/>
    </location>
</feature>
<comment type="function">
    <text evidence="5">Regulates the transcription of the pyrimidine nucleotide (pyr) operon in response to exogenous pyrimidines.</text>
</comment>
<comment type="function">
    <text evidence="5">Also displays a weak uracil phosphoribosyltransferase activity which is not physiologically significant.</text>
</comment>
<evidence type="ECO:0000256" key="1">
    <source>
        <dbReference type="ARBA" id="ARBA00005565"/>
    </source>
</evidence>
<dbReference type="eggNOG" id="COG2065">
    <property type="taxonomic scope" value="Bacteria"/>
</dbReference>
<dbReference type="EMBL" id="CP000771">
    <property type="protein sequence ID" value="ABS60751.1"/>
    <property type="molecule type" value="Genomic_DNA"/>
</dbReference>
<comment type="similarity">
    <text evidence="1 5">Belongs to the purine/pyrimidine phosphoribosyltransferase family. PyrR subfamily.</text>
</comment>
<dbReference type="InterPro" id="IPR000836">
    <property type="entry name" value="PRTase_dom"/>
</dbReference>
<evidence type="ECO:0000256" key="5">
    <source>
        <dbReference type="HAMAP-Rule" id="MF_01219"/>
    </source>
</evidence>
<dbReference type="HAMAP" id="MF_01219">
    <property type="entry name" value="PyrR"/>
    <property type="match status" value="1"/>
</dbReference>
<dbReference type="KEGG" id="fno:Fnod_0899"/>
<evidence type="ECO:0000256" key="3">
    <source>
        <dbReference type="ARBA" id="ARBA00023163"/>
    </source>
</evidence>
<dbReference type="AlphaFoldDB" id="A7HLG8"/>
<dbReference type="CDD" id="cd06223">
    <property type="entry name" value="PRTases_typeI"/>
    <property type="match status" value="1"/>
</dbReference>
<comment type="catalytic activity">
    <reaction evidence="4 5">
        <text>UMP + diphosphate = 5-phospho-alpha-D-ribose 1-diphosphate + uracil</text>
        <dbReference type="Rhea" id="RHEA:13017"/>
        <dbReference type="ChEBI" id="CHEBI:17568"/>
        <dbReference type="ChEBI" id="CHEBI:33019"/>
        <dbReference type="ChEBI" id="CHEBI:57865"/>
        <dbReference type="ChEBI" id="CHEBI:58017"/>
        <dbReference type="EC" id="2.4.2.9"/>
    </reaction>
</comment>
<dbReference type="InterPro" id="IPR023050">
    <property type="entry name" value="PyrR"/>
</dbReference>
<dbReference type="EC" id="2.4.2.9" evidence="5"/>
<evidence type="ECO:0000256" key="2">
    <source>
        <dbReference type="ARBA" id="ARBA00023015"/>
    </source>
</evidence>
<accession>A7HLG8</accession>
<dbReference type="Gene3D" id="3.40.50.2020">
    <property type="match status" value="1"/>
</dbReference>
<dbReference type="GO" id="GO:0004845">
    <property type="term" value="F:uracil phosphoribosyltransferase activity"/>
    <property type="evidence" value="ECO:0007669"/>
    <property type="project" value="UniProtKB-UniRule"/>
</dbReference>
<dbReference type="GO" id="GO:0006355">
    <property type="term" value="P:regulation of DNA-templated transcription"/>
    <property type="evidence" value="ECO:0007669"/>
    <property type="project" value="UniProtKB-UniRule"/>
</dbReference>
<keyword evidence="5 7" id="KW-0328">Glycosyltransferase</keyword>
<dbReference type="PANTHER" id="PTHR11608:SF0">
    <property type="entry name" value="BIFUNCTIONAL PROTEIN PYRR"/>
    <property type="match status" value="1"/>
</dbReference>
<dbReference type="NCBIfam" id="NF003548">
    <property type="entry name" value="PRK05205.1-4"/>
    <property type="match status" value="1"/>
</dbReference>
<protein>
    <recommendedName>
        <fullName evidence="5">Bifunctional protein PyrR</fullName>
    </recommendedName>
    <domain>
        <recommendedName>
            <fullName evidence="5">Pyrimidine operon regulatory protein</fullName>
        </recommendedName>
    </domain>
    <domain>
        <recommendedName>
            <fullName evidence="5">Uracil phosphoribosyltransferase</fullName>
            <shortName evidence="5">UPRTase</shortName>
            <ecNumber evidence="5">2.4.2.9</ecNumber>
        </recommendedName>
    </domain>
</protein>
<gene>
    <name evidence="5" type="primary">pyrR</name>
    <name evidence="7" type="ordered locus">Fnod_0899</name>
</gene>
<keyword evidence="5 7" id="KW-0808">Transferase</keyword>
<proteinExistence type="inferred from homology"/>
<dbReference type="InterPro" id="IPR050137">
    <property type="entry name" value="PyrR_bifunctional"/>
</dbReference>
<dbReference type="SUPFAM" id="SSF53271">
    <property type="entry name" value="PRTase-like"/>
    <property type="match status" value="1"/>
</dbReference>
<keyword evidence="2 5" id="KW-0805">Transcription regulation</keyword>
<name>A7HLG8_FERNB</name>
<dbReference type="NCBIfam" id="NF003549">
    <property type="entry name" value="PRK05205.1-5"/>
    <property type="match status" value="1"/>
</dbReference>